<organism evidence="1">
    <name type="scientific">bioreactor metagenome</name>
    <dbReference type="NCBI Taxonomy" id="1076179"/>
    <lineage>
        <taxon>unclassified sequences</taxon>
        <taxon>metagenomes</taxon>
        <taxon>ecological metagenomes</taxon>
    </lineage>
</organism>
<reference evidence="1" key="1">
    <citation type="submission" date="2019-08" db="EMBL/GenBank/DDBJ databases">
        <authorList>
            <person name="Kucharzyk K."/>
            <person name="Murdoch R.W."/>
            <person name="Higgins S."/>
            <person name="Loffler F."/>
        </authorList>
    </citation>
    <scope>NUCLEOTIDE SEQUENCE</scope>
</reference>
<gene>
    <name evidence="1" type="ORF">SDC9_155820</name>
</gene>
<name>A0A645F2T9_9ZZZZ</name>
<comment type="caution">
    <text evidence="1">The sequence shown here is derived from an EMBL/GenBank/DDBJ whole genome shotgun (WGS) entry which is preliminary data.</text>
</comment>
<dbReference type="AlphaFoldDB" id="A0A645F2T9"/>
<accession>A0A645F2T9</accession>
<protein>
    <submittedName>
        <fullName evidence="1">Uncharacterized protein</fullName>
    </submittedName>
</protein>
<sequence length="110" mass="12123">MLKRRCTISLDAAAKKELKIKIRDLNTAFDAFGDATLIIGETKQNLKSSIQKLAEADIVIWGCGGFAGNTHQLFRNPEKKSLVIKVSEFDESSISTIKQMKNAKSIGNHS</sequence>
<proteinExistence type="predicted"/>
<dbReference type="EMBL" id="VSSQ01054594">
    <property type="protein sequence ID" value="MPN08537.1"/>
    <property type="molecule type" value="Genomic_DNA"/>
</dbReference>
<evidence type="ECO:0000313" key="1">
    <source>
        <dbReference type="EMBL" id="MPN08537.1"/>
    </source>
</evidence>